<gene>
    <name evidence="1" type="ORF">AK812_SmicGene24492</name>
</gene>
<accession>A0A1Q9DEP6</accession>
<evidence type="ECO:0000313" key="1">
    <source>
        <dbReference type="EMBL" id="OLP93605.1"/>
    </source>
</evidence>
<comment type="caution">
    <text evidence="1">The sequence shown here is derived from an EMBL/GenBank/DDBJ whole genome shotgun (WGS) entry which is preliminary data.</text>
</comment>
<keyword evidence="2" id="KW-1185">Reference proteome</keyword>
<dbReference type="AlphaFoldDB" id="A0A1Q9DEP6"/>
<name>A0A1Q9DEP6_SYMMI</name>
<evidence type="ECO:0000313" key="2">
    <source>
        <dbReference type="Proteomes" id="UP000186817"/>
    </source>
</evidence>
<dbReference type="EMBL" id="LSRX01000575">
    <property type="protein sequence ID" value="OLP93605.1"/>
    <property type="molecule type" value="Genomic_DNA"/>
</dbReference>
<organism evidence="1 2">
    <name type="scientific">Symbiodinium microadriaticum</name>
    <name type="common">Dinoflagellate</name>
    <name type="synonym">Zooxanthella microadriatica</name>
    <dbReference type="NCBI Taxonomy" id="2951"/>
    <lineage>
        <taxon>Eukaryota</taxon>
        <taxon>Sar</taxon>
        <taxon>Alveolata</taxon>
        <taxon>Dinophyceae</taxon>
        <taxon>Suessiales</taxon>
        <taxon>Symbiodiniaceae</taxon>
        <taxon>Symbiodinium</taxon>
    </lineage>
</organism>
<sequence>MQPKSGGGGGGIDGGKFAFSADQVEFNGIRELRKELWPCPPTLSAGQRPQPLQCLHDRPGGAATPATCKPPYHAVLRQLSDSLAGQPRLCDLRKEGLLPLSAPQALVQPAAPAGSSAAFLLDAVMSLMADSQHRKLSLVRAVFFVLLPTSLPRSPSRPNRGSDKPGIGASQLIDSSPFWAERATMHGQTVQGRLNGLFQQAWLQDRIMERLHMSTRLGRVNVQLYTGCGWSGAHIATEAVETGGLGHAGPLK</sequence>
<reference evidence="1 2" key="1">
    <citation type="submission" date="2016-02" db="EMBL/GenBank/DDBJ databases">
        <title>Genome analysis of coral dinoflagellate symbionts highlights evolutionary adaptations to a symbiotic lifestyle.</title>
        <authorList>
            <person name="Aranda M."/>
            <person name="Li Y."/>
            <person name="Liew Y.J."/>
            <person name="Baumgarten S."/>
            <person name="Simakov O."/>
            <person name="Wilson M."/>
            <person name="Piel J."/>
            <person name="Ashoor H."/>
            <person name="Bougouffa S."/>
            <person name="Bajic V.B."/>
            <person name="Ryu T."/>
            <person name="Ravasi T."/>
            <person name="Bayer T."/>
            <person name="Micklem G."/>
            <person name="Kim H."/>
            <person name="Bhak J."/>
            <person name="Lajeunesse T.C."/>
            <person name="Voolstra C.R."/>
        </authorList>
    </citation>
    <scope>NUCLEOTIDE SEQUENCE [LARGE SCALE GENOMIC DNA]</scope>
    <source>
        <strain evidence="1 2">CCMP2467</strain>
    </source>
</reference>
<dbReference type="Proteomes" id="UP000186817">
    <property type="component" value="Unassembled WGS sequence"/>
</dbReference>
<proteinExistence type="predicted"/>
<protein>
    <submittedName>
        <fullName evidence="1">Uncharacterized protein</fullName>
    </submittedName>
</protein>